<keyword evidence="5 8" id="KW-0677">Repeat</keyword>
<feature type="domain" description="POTRA" evidence="10">
    <location>
        <begin position="97"/>
        <end position="177"/>
    </location>
</feature>
<dbReference type="Proteomes" id="UP000006683">
    <property type="component" value="Chromosome"/>
</dbReference>
<feature type="domain" description="POTRA" evidence="10">
    <location>
        <begin position="180"/>
        <end position="268"/>
    </location>
</feature>
<feature type="domain" description="POTRA" evidence="10">
    <location>
        <begin position="271"/>
        <end position="349"/>
    </location>
</feature>
<evidence type="ECO:0000256" key="3">
    <source>
        <dbReference type="ARBA" id="ARBA00022692"/>
    </source>
</evidence>
<evidence type="ECO:0000259" key="10">
    <source>
        <dbReference type="PROSITE" id="PS51779"/>
    </source>
</evidence>
<dbReference type="Gene3D" id="3.10.20.310">
    <property type="entry name" value="membrane protein fhac"/>
    <property type="match status" value="5"/>
</dbReference>
<dbReference type="PIRSF" id="PIRSF006076">
    <property type="entry name" value="OM_assembly_OMP85"/>
    <property type="match status" value="1"/>
</dbReference>
<evidence type="ECO:0000256" key="9">
    <source>
        <dbReference type="NCBIfam" id="TIGR03303"/>
    </source>
</evidence>
<dbReference type="Pfam" id="PF07244">
    <property type="entry name" value="POTRA"/>
    <property type="match status" value="4"/>
</dbReference>
<dbReference type="OrthoDB" id="9803054at2"/>
<dbReference type="FunFam" id="2.40.160.50:FF:000001">
    <property type="entry name" value="Outer membrane protein assembly factor BamA"/>
    <property type="match status" value="1"/>
</dbReference>
<comment type="subunit">
    <text evidence="8">Part of the Bam complex.</text>
</comment>
<dbReference type="Gene3D" id="2.40.160.50">
    <property type="entry name" value="membrane protein fhac: a member of the omp85/tpsb transporter family"/>
    <property type="match status" value="1"/>
</dbReference>
<dbReference type="AlphaFoldDB" id="E1SU22"/>
<dbReference type="Pfam" id="PF01103">
    <property type="entry name" value="Omp85"/>
    <property type="match status" value="1"/>
</dbReference>
<comment type="function">
    <text evidence="8">Part of the outer membrane protein assembly complex, which is involved in assembly and insertion of beta-barrel proteins into the outer membrane.</text>
</comment>
<name>E1SU22_FERBD</name>
<keyword evidence="6 8" id="KW-0472">Membrane</keyword>
<feature type="chain" id="PRO_5009010579" description="Outer membrane protein assembly factor BamA" evidence="8">
    <location>
        <begin position="24"/>
        <end position="832"/>
    </location>
</feature>
<dbReference type="HOGENOM" id="CLU_007664_1_0_6"/>
<dbReference type="NCBIfam" id="TIGR03303">
    <property type="entry name" value="OM_YaeT"/>
    <property type="match status" value="1"/>
</dbReference>
<comment type="subcellular location">
    <subcellularLocation>
        <location evidence="8">Cell outer membrane</location>
    </subcellularLocation>
    <subcellularLocation>
        <location evidence="1">Membrane</location>
    </subcellularLocation>
</comment>
<dbReference type="FunFam" id="3.10.20.310:FF:000002">
    <property type="entry name" value="Outer membrane protein assembly factor BamA"/>
    <property type="match status" value="1"/>
</dbReference>
<keyword evidence="4 8" id="KW-0732">Signal</keyword>
<dbReference type="STRING" id="550540.Fbal_0960"/>
<keyword evidence="7 8" id="KW-0998">Cell outer membrane</keyword>
<accession>E1SU22</accession>
<dbReference type="GO" id="GO:1990063">
    <property type="term" value="C:Bam protein complex"/>
    <property type="evidence" value="ECO:0007669"/>
    <property type="project" value="TreeGrafter"/>
</dbReference>
<dbReference type="PANTHER" id="PTHR12815:SF23">
    <property type="entry name" value="OUTER MEMBRANE PROTEIN ASSEMBLY FACTOR BAMA"/>
    <property type="match status" value="1"/>
</dbReference>
<dbReference type="GO" id="GO:0051205">
    <property type="term" value="P:protein insertion into membrane"/>
    <property type="evidence" value="ECO:0007669"/>
    <property type="project" value="UniProtKB-UniRule"/>
</dbReference>
<dbReference type="RefSeq" id="WP_013344475.1">
    <property type="nucleotide sequence ID" value="NC_014541.1"/>
</dbReference>
<dbReference type="InterPro" id="IPR000184">
    <property type="entry name" value="Bac_surfAg_D15"/>
</dbReference>
<feature type="domain" description="POTRA" evidence="10">
    <location>
        <begin position="352"/>
        <end position="426"/>
    </location>
</feature>
<gene>
    <name evidence="8" type="primary">bamA</name>
    <name evidence="11" type="ordered locus">Fbal_0960</name>
</gene>
<keyword evidence="12" id="KW-1185">Reference proteome</keyword>
<sequence length="832" mass="93408" precursor="true">MRLNKIMASMLLVGATYAGHAQAVGFEPFVVDDIKVEGLQRVALGAALLNLPVKVGDELDPLLLQQSIRALYASSNFEDVQVSRDGNTLVVKVTERPTISSIVLDGNKDLKDEQLQESLDSSGVKVGEPLDRTILSEIEKGLQDFYFSVGKYNARVEAQVVNLPRNRVELKFQFKEGDAAEIHQINVVGNTIFADDELISQLELTDYVAWWDFFGDRRYQKQKLEGDLETLTSYYQDRGYIRFRVDSTQVAMTPNKMGLYVTINVDEGEQYSVKEVNLTGELLGKRELMEKLVPLEPGSTYNGAEVTFTEEMLSKFLGRYGYAYPEVTTYPEIDDETKEVTLNINVNPGKRVYVRNVEFTGNQVTKDEVLRREMRQMEGAWLNSRNVELSKERLNRLGFFETVESTTTPVPGSDDLVDVAYNVKEQPSGSFTFGVGYGTESKLSLQLGLSQSNFMGSGNSVGINVNTNSYSKSVNLSYRDPYFTKDGVSAGGNVYWSAFDADQFYLESYKNDSYGVAFDLSWPVNEYNRLGVGVGYRHNELSEVSPYQQVLKFYNIYADVNNPTTTLAFDNYELNANWTRSTLNRGMFPTAGNNQRLSGKMTVPGSDNQYFKLNFDTSFYYPLNRTHEWVFLTRGRLGYGNGYGTFDNGGVEHDQILPFWENFYAGGSTILRGFETNSVGPRAFYLTGDGTPCIPDPSGFPGCGLPGDPDTITVENGRSVGGNAIATLSAELIVPTPFLDEAYRNTVRTSLFVDAGNVWDTEFEYDSYRFLPQSEFDKLQDFSDPSRIRASYGLSVQWVSPMGPMVFSLAWPIKEYEGDRTEVFSFNIGRTF</sequence>
<dbReference type="HAMAP" id="MF_01430">
    <property type="entry name" value="OM_assembly_BamA"/>
    <property type="match status" value="1"/>
</dbReference>
<dbReference type="GO" id="GO:0043165">
    <property type="term" value="P:Gram-negative-bacterium-type cell outer membrane assembly"/>
    <property type="evidence" value="ECO:0007669"/>
    <property type="project" value="UniProtKB-UniRule"/>
</dbReference>
<keyword evidence="2 8" id="KW-1134">Transmembrane beta strand</keyword>
<dbReference type="InterPro" id="IPR023707">
    <property type="entry name" value="OM_assembly_BamA"/>
</dbReference>
<dbReference type="PROSITE" id="PS51779">
    <property type="entry name" value="POTRA"/>
    <property type="match status" value="5"/>
</dbReference>
<dbReference type="EMBL" id="CP002209">
    <property type="protein sequence ID" value="ADN75169.1"/>
    <property type="molecule type" value="Genomic_DNA"/>
</dbReference>
<evidence type="ECO:0000256" key="6">
    <source>
        <dbReference type="ARBA" id="ARBA00023136"/>
    </source>
</evidence>
<evidence type="ECO:0000256" key="1">
    <source>
        <dbReference type="ARBA" id="ARBA00004370"/>
    </source>
</evidence>
<feature type="domain" description="POTRA" evidence="10">
    <location>
        <begin position="29"/>
        <end position="96"/>
    </location>
</feature>
<dbReference type="InterPro" id="IPR039910">
    <property type="entry name" value="D15-like"/>
</dbReference>
<dbReference type="KEGG" id="fbl:Fbal_0960"/>
<reference evidence="11 12" key="1">
    <citation type="journal article" date="2010" name="Stand. Genomic Sci.">
        <title>Complete genome sequence of Ferrimonas balearica type strain (PAT).</title>
        <authorList>
            <person name="Nolan M."/>
            <person name="Sikorski J."/>
            <person name="Davenport K."/>
            <person name="Lucas S."/>
            <person name="Glavina Del Rio T."/>
            <person name="Tice H."/>
            <person name="Cheng J."/>
            <person name="Goodwin L."/>
            <person name="Pitluck S."/>
            <person name="Liolios K."/>
            <person name="Ivanova N."/>
            <person name="Mavromatis K."/>
            <person name="Ovchinnikova G."/>
            <person name="Pati A."/>
            <person name="Chen A."/>
            <person name="Palaniappan K."/>
            <person name="Land M."/>
            <person name="Hauser L."/>
            <person name="Chang Y."/>
            <person name="Jeffries C."/>
            <person name="Tapia R."/>
            <person name="Brettin T."/>
            <person name="Detter J."/>
            <person name="Han C."/>
            <person name="Yasawong M."/>
            <person name="Rohde M."/>
            <person name="Tindall B."/>
            <person name="Goker M."/>
            <person name="Woyke T."/>
            <person name="Bristow J."/>
            <person name="Eisen J."/>
            <person name="Markowitz V."/>
            <person name="Hugenholtz P."/>
            <person name="Kyrpides N."/>
            <person name="Klenk H."/>
            <person name="Lapidus A."/>
        </authorList>
    </citation>
    <scope>NUCLEOTIDE SEQUENCE [LARGE SCALE GENOMIC DNA]</scope>
    <source>
        <strain evidence="12">DSM 9799 / CCM 4581 / KCTC 23876 / PAT</strain>
    </source>
</reference>
<protein>
    <recommendedName>
        <fullName evidence="8 9">Outer membrane protein assembly factor BamA</fullName>
    </recommendedName>
</protein>
<dbReference type="PANTHER" id="PTHR12815">
    <property type="entry name" value="SORTING AND ASSEMBLY MACHINERY SAMM50 PROTEIN FAMILY MEMBER"/>
    <property type="match status" value="1"/>
</dbReference>
<dbReference type="GeneID" id="67181206"/>
<evidence type="ECO:0000313" key="11">
    <source>
        <dbReference type="EMBL" id="ADN75169.1"/>
    </source>
</evidence>
<evidence type="ECO:0000256" key="4">
    <source>
        <dbReference type="ARBA" id="ARBA00022729"/>
    </source>
</evidence>
<evidence type="ECO:0000256" key="8">
    <source>
        <dbReference type="HAMAP-Rule" id="MF_01430"/>
    </source>
</evidence>
<organism evidence="11 12">
    <name type="scientific">Ferrimonas balearica (strain DSM 9799 / CCM 4581 / KCTC 23876 / PAT)</name>
    <dbReference type="NCBI Taxonomy" id="550540"/>
    <lineage>
        <taxon>Bacteria</taxon>
        <taxon>Pseudomonadati</taxon>
        <taxon>Pseudomonadota</taxon>
        <taxon>Gammaproteobacteria</taxon>
        <taxon>Alteromonadales</taxon>
        <taxon>Ferrimonadaceae</taxon>
        <taxon>Ferrimonas</taxon>
    </lineage>
</organism>
<evidence type="ECO:0000256" key="2">
    <source>
        <dbReference type="ARBA" id="ARBA00022452"/>
    </source>
</evidence>
<evidence type="ECO:0000256" key="5">
    <source>
        <dbReference type="ARBA" id="ARBA00022737"/>
    </source>
</evidence>
<evidence type="ECO:0000256" key="7">
    <source>
        <dbReference type="ARBA" id="ARBA00023237"/>
    </source>
</evidence>
<dbReference type="InterPro" id="IPR010827">
    <property type="entry name" value="BamA/TamA_POTRA"/>
</dbReference>
<dbReference type="FunFam" id="3.10.20.310:FF:000001">
    <property type="entry name" value="Outer membrane protein assembly factor BamA"/>
    <property type="match status" value="1"/>
</dbReference>
<keyword evidence="3 8" id="KW-0812">Transmembrane</keyword>
<proteinExistence type="inferred from homology"/>
<dbReference type="FunFam" id="3.10.20.310:FF:000003">
    <property type="entry name" value="Outer membrane protein assembly factor BamA"/>
    <property type="match status" value="1"/>
</dbReference>
<dbReference type="eggNOG" id="COG4775">
    <property type="taxonomic scope" value="Bacteria"/>
</dbReference>
<comment type="similarity">
    <text evidence="8">Belongs to the BamA family.</text>
</comment>
<feature type="signal peptide" evidence="8">
    <location>
        <begin position="1"/>
        <end position="23"/>
    </location>
</feature>
<dbReference type="InterPro" id="IPR034746">
    <property type="entry name" value="POTRA"/>
</dbReference>
<evidence type="ECO:0000313" key="12">
    <source>
        <dbReference type="Proteomes" id="UP000006683"/>
    </source>
</evidence>